<evidence type="ECO:0000313" key="4">
    <source>
        <dbReference type="Proteomes" id="UP001206483"/>
    </source>
</evidence>
<feature type="region of interest" description="Disordered" evidence="1">
    <location>
        <begin position="1"/>
        <end position="26"/>
    </location>
</feature>
<keyword evidence="2" id="KW-0812">Transmembrane</keyword>
<accession>A0ABT1J923</accession>
<dbReference type="EMBL" id="JAMZDX010000008">
    <property type="protein sequence ID" value="MCP2313942.1"/>
    <property type="molecule type" value="Genomic_DNA"/>
</dbReference>
<dbReference type="RefSeq" id="WP_253804253.1">
    <property type="nucleotide sequence ID" value="NZ_BAAAUB010000029.1"/>
</dbReference>
<reference evidence="3 4" key="1">
    <citation type="submission" date="2022-06" db="EMBL/GenBank/DDBJ databases">
        <title>Sequencing the genomes of 1000 actinobacteria strains.</title>
        <authorList>
            <person name="Klenk H.-P."/>
        </authorList>
    </citation>
    <scope>NUCLEOTIDE SEQUENCE [LARGE SCALE GENOMIC DNA]</scope>
    <source>
        <strain evidence="3 4">DSM 41656</strain>
    </source>
</reference>
<comment type="caution">
    <text evidence="3">The sequence shown here is derived from an EMBL/GenBank/DDBJ whole genome shotgun (WGS) entry which is preliminary data.</text>
</comment>
<organism evidence="3 4">
    <name type="scientific">Kitasatospora paracochleata</name>
    <dbReference type="NCBI Taxonomy" id="58354"/>
    <lineage>
        <taxon>Bacteria</taxon>
        <taxon>Bacillati</taxon>
        <taxon>Actinomycetota</taxon>
        <taxon>Actinomycetes</taxon>
        <taxon>Kitasatosporales</taxon>
        <taxon>Streptomycetaceae</taxon>
        <taxon>Kitasatospora</taxon>
    </lineage>
</organism>
<protein>
    <recommendedName>
        <fullName evidence="5">Conjugative transposon protein TcpC</fullName>
    </recommendedName>
</protein>
<keyword evidence="2" id="KW-0472">Membrane</keyword>
<evidence type="ECO:0000256" key="1">
    <source>
        <dbReference type="SAM" id="MobiDB-lite"/>
    </source>
</evidence>
<proteinExistence type="predicted"/>
<evidence type="ECO:0008006" key="5">
    <source>
        <dbReference type="Google" id="ProtNLM"/>
    </source>
</evidence>
<gene>
    <name evidence="3" type="ORF">FHR36_007141</name>
</gene>
<name>A0ABT1J923_9ACTN</name>
<sequence length="358" mass="35891">MSRPSSRRNRAPDTPSPVASGTDLQRSRARTVLVRGGIWAALAAGPLALALAIAVPQTAGSTPSGQTAAPIVIAPPTGYAESFVDLWLRSTDADTDAEALRAMAPGVVLPKSTAALRASVVKTVAVRSTPMGGRTWQVTVAATLVVPSASTQGAKSPQGSTQAPVAGADVPQSAAAGGVRVVRYFAVQVSMVRSDASGGAPDSLVVTDAPSQVAAPAALAEKDPATRVYGSQVMDGPLRETVTGYLTAYLSGVGDSSRYLAPTAKIPTPGAAYSKVSLKTLTASGTVPSAPADGAVLEVLADVVAADSAGEWPLSYPLRLIARAGRWEIAALAPAGTPSPSSSGATAPTSTTTNGASR</sequence>
<evidence type="ECO:0000313" key="3">
    <source>
        <dbReference type="EMBL" id="MCP2313942.1"/>
    </source>
</evidence>
<keyword evidence="4" id="KW-1185">Reference proteome</keyword>
<feature type="transmembrane region" description="Helical" evidence="2">
    <location>
        <begin position="32"/>
        <end position="55"/>
    </location>
</feature>
<keyword evidence="2" id="KW-1133">Transmembrane helix</keyword>
<evidence type="ECO:0000256" key="2">
    <source>
        <dbReference type="SAM" id="Phobius"/>
    </source>
</evidence>
<feature type="region of interest" description="Disordered" evidence="1">
    <location>
        <begin position="333"/>
        <end position="358"/>
    </location>
</feature>
<dbReference type="Proteomes" id="UP001206483">
    <property type="component" value="Unassembled WGS sequence"/>
</dbReference>